<proteinExistence type="inferred from homology"/>
<dbReference type="Gene3D" id="3.30.160.380">
    <property type="entry name" value="Dicer dimerisation domain"/>
    <property type="match status" value="1"/>
</dbReference>
<dbReference type="Pfam" id="PF00270">
    <property type="entry name" value="DEAD"/>
    <property type="match status" value="1"/>
</dbReference>
<keyword evidence="4" id="KW-0694">RNA-binding</keyword>
<dbReference type="SMART" id="SM00487">
    <property type="entry name" value="DEXDc"/>
    <property type="match status" value="1"/>
</dbReference>
<evidence type="ECO:0000256" key="1">
    <source>
        <dbReference type="ARBA" id="ARBA00022741"/>
    </source>
</evidence>
<dbReference type="eggNOG" id="KOG0701">
    <property type="taxonomic scope" value="Eukaryota"/>
</dbReference>
<evidence type="ECO:0000259" key="6">
    <source>
        <dbReference type="PROSITE" id="PS51194"/>
    </source>
</evidence>
<evidence type="ECO:0000256" key="2">
    <source>
        <dbReference type="ARBA" id="ARBA00022801"/>
    </source>
</evidence>
<keyword evidence="3" id="KW-0067">ATP-binding</keyword>
<accession>A0A024UA06</accession>
<dbReference type="SUPFAM" id="SSF52540">
    <property type="entry name" value="P-loop containing nucleoside triphosphate hydrolases"/>
    <property type="match status" value="1"/>
</dbReference>
<evidence type="ECO:0000256" key="4">
    <source>
        <dbReference type="PROSITE-ProRule" id="PRU00657"/>
    </source>
</evidence>
<feature type="domain" description="Helicase ATP-binding" evidence="5">
    <location>
        <begin position="11"/>
        <end position="179"/>
    </location>
</feature>
<dbReference type="GO" id="GO:0005524">
    <property type="term" value="F:ATP binding"/>
    <property type="evidence" value="ECO:0007669"/>
    <property type="project" value="UniProtKB-KW"/>
</dbReference>
<sequence>MAALRDYQEEVVKTARVQNVIMVGNTGIGKTFVSIMLLREQDYSMKRAFVLAPTRQLVYQIHSKIVKLTSLKVDAYCGRELDVWDQMKWEHEILLNSVFVCTPEILRNLITKGYITMDRINLLIFDECHHVGKRHPYNQIMKLYNPADPRMPRIFGTTACPTKNCSVNMHATVKKVTLHIDELAKYAACAPVIHETYDPNVDCHPSTVVDIVTRLLSQLGVIEVFSALLSQGKYRHTSTAEKRGKRLTKLLDDCKTIYQNLGPWCMYRFIELEIDKQARSSSVRYTSVDSVVGLDPRAVDVLLRCADLRLQTQMACTPKVDKIVSILHDKLFGGRIPMVTPDTSAALSIGLVEGVVNKPSDDAAVLEDVVYVDAADGSDDDLNSDDDVNSEAVDVNDMQFEPLAPLDCLQQSDASAKLEKQLKCVIFVNRRSECRALTDFLNAKFVAPKRATRYRDIEEENDDMGDGADDESALFGCMLGQASASDAASFDIPDMHATLRAFESGMVRVLVSTSVSCEGVDFPLCSMVICGDPLTCPRKFIQVRGRARHTDGVCFYLTDVSSVEDGKMFGVLSRQAEEISSLKFQCDKAVTLSMEPRSVVASTSRSDYTIVGLDDGQLVAATCSLRVNKTGAVLDLDSSIPVLNMFCQSLPQYEALNLKPEFEFTEARMNNAPMFKVKLTLPDSVGIAPIETGYLRSKAASKALAAFRACEVLYQQGRLDENLNSVYRRKKLRDVVLANEIQSLHDRQVAKALRATIRNM</sequence>
<reference evidence="8" key="1">
    <citation type="submission" date="2013-12" db="EMBL/GenBank/DDBJ databases">
        <title>The Genome Sequence of Aphanomyces invadans NJM9701.</title>
        <authorList>
            <consortium name="The Broad Institute Genomics Platform"/>
            <person name="Russ C."/>
            <person name="Tyler B."/>
            <person name="van West P."/>
            <person name="Dieguez-Uribeondo J."/>
            <person name="Young S.K."/>
            <person name="Zeng Q."/>
            <person name="Gargeya S."/>
            <person name="Fitzgerald M."/>
            <person name="Abouelleil A."/>
            <person name="Alvarado L."/>
            <person name="Chapman S.B."/>
            <person name="Gainer-Dewar J."/>
            <person name="Goldberg J."/>
            <person name="Griggs A."/>
            <person name="Gujja S."/>
            <person name="Hansen M."/>
            <person name="Howarth C."/>
            <person name="Imamovic A."/>
            <person name="Ireland A."/>
            <person name="Larimer J."/>
            <person name="McCowan C."/>
            <person name="Murphy C."/>
            <person name="Pearson M."/>
            <person name="Poon T.W."/>
            <person name="Priest M."/>
            <person name="Roberts A."/>
            <person name="Saif S."/>
            <person name="Shea T."/>
            <person name="Sykes S."/>
            <person name="Wortman J."/>
            <person name="Nusbaum C."/>
            <person name="Birren B."/>
        </authorList>
    </citation>
    <scope>NUCLEOTIDE SEQUENCE [LARGE SCALE GENOMIC DNA]</scope>
    <source>
        <strain evidence="8">NJM9701</strain>
    </source>
</reference>
<dbReference type="PROSITE" id="PS51192">
    <property type="entry name" value="HELICASE_ATP_BIND_1"/>
    <property type="match status" value="1"/>
</dbReference>
<dbReference type="Pfam" id="PF00271">
    <property type="entry name" value="Helicase_C"/>
    <property type="match status" value="1"/>
</dbReference>
<dbReference type="GO" id="GO:0005737">
    <property type="term" value="C:cytoplasm"/>
    <property type="evidence" value="ECO:0007669"/>
    <property type="project" value="TreeGrafter"/>
</dbReference>
<evidence type="ECO:0000313" key="8">
    <source>
        <dbReference type="EMBL" id="ETW02408.1"/>
    </source>
</evidence>
<keyword evidence="2" id="KW-0378">Hydrolase</keyword>
<keyword evidence="1" id="KW-0547">Nucleotide-binding</keyword>
<dbReference type="Gene3D" id="3.40.50.300">
    <property type="entry name" value="P-loop containing nucleotide triphosphate hydrolases"/>
    <property type="match status" value="2"/>
</dbReference>
<dbReference type="InterPro" id="IPR001650">
    <property type="entry name" value="Helicase_C-like"/>
</dbReference>
<protein>
    <submittedName>
        <fullName evidence="8">Uncharacterized protein</fullName>
    </submittedName>
</protein>
<name>A0A024UA06_9STRA</name>
<dbReference type="InterPro" id="IPR051363">
    <property type="entry name" value="RLR_Helicase"/>
</dbReference>
<dbReference type="GeneID" id="20082974"/>
<dbReference type="PROSITE" id="PS51327">
    <property type="entry name" value="DICER_DSRBF"/>
    <property type="match status" value="1"/>
</dbReference>
<dbReference type="InterPro" id="IPR038248">
    <property type="entry name" value="Dicer_dimer_sf"/>
</dbReference>
<dbReference type="PROSITE" id="PS51194">
    <property type="entry name" value="HELICASE_CTER"/>
    <property type="match status" value="1"/>
</dbReference>
<dbReference type="Pfam" id="PF03368">
    <property type="entry name" value="Dicer_dimer"/>
    <property type="match status" value="1"/>
</dbReference>
<dbReference type="PANTHER" id="PTHR14074">
    <property type="entry name" value="HELICASE WITH DEATH DOMAIN-RELATED"/>
    <property type="match status" value="1"/>
</dbReference>
<evidence type="ECO:0000259" key="5">
    <source>
        <dbReference type="PROSITE" id="PS51192"/>
    </source>
</evidence>
<gene>
    <name evidence="8" type="ORF">H310_05924</name>
</gene>
<feature type="domain" description="Dicer dsRNA-binding fold" evidence="7">
    <location>
        <begin position="639"/>
        <end position="733"/>
    </location>
</feature>
<dbReference type="EMBL" id="KI913961">
    <property type="protein sequence ID" value="ETW02408.1"/>
    <property type="molecule type" value="Genomic_DNA"/>
</dbReference>
<dbReference type="GO" id="GO:0003723">
    <property type="term" value="F:RNA binding"/>
    <property type="evidence" value="ECO:0007669"/>
    <property type="project" value="UniProtKB-UniRule"/>
</dbReference>
<evidence type="ECO:0000256" key="3">
    <source>
        <dbReference type="ARBA" id="ARBA00022840"/>
    </source>
</evidence>
<dbReference type="RefSeq" id="XP_008869013.1">
    <property type="nucleotide sequence ID" value="XM_008870791.1"/>
</dbReference>
<evidence type="ECO:0000259" key="7">
    <source>
        <dbReference type="PROSITE" id="PS51327"/>
    </source>
</evidence>
<dbReference type="PANTHER" id="PTHR14074:SF16">
    <property type="entry name" value="ANTIVIRAL INNATE IMMUNE RESPONSE RECEPTOR RIG-I"/>
    <property type="match status" value="1"/>
</dbReference>
<feature type="domain" description="Helicase C-terminal" evidence="6">
    <location>
        <begin position="410"/>
        <end position="595"/>
    </location>
</feature>
<dbReference type="STRING" id="157072.A0A024UA06"/>
<dbReference type="AlphaFoldDB" id="A0A024UA06"/>
<dbReference type="InterPro" id="IPR005034">
    <property type="entry name" value="Dicer_dimerisation"/>
</dbReference>
<dbReference type="InterPro" id="IPR027417">
    <property type="entry name" value="P-loop_NTPase"/>
</dbReference>
<comment type="similarity">
    <text evidence="4">Belongs to the helicase family. Dicer subfamily.</text>
</comment>
<dbReference type="VEuPathDB" id="FungiDB:H310_05924"/>
<dbReference type="GO" id="GO:0016891">
    <property type="term" value="F:RNA endonuclease activity producing 5'-phosphomonoesters, hydrolytic mechanism"/>
    <property type="evidence" value="ECO:0007669"/>
    <property type="project" value="InterPro"/>
</dbReference>
<organism evidence="8">
    <name type="scientific">Aphanomyces invadans</name>
    <dbReference type="NCBI Taxonomy" id="157072"/>
    <lineage>
        <taxon>Eukaryota</taxon>
        <taxon>Sar</taxon>
        <taxon>Stramenopiles</taxon>
        <taxon>Oomycota</taxon>
        <taxon>Saprolegniomycetes</taxon>
        <taxon>Saprolegniales</taxon>
        <taxon>Verrucalvaceae</taxon>
        <taxon>Aphanomyces</taxon>
    </lineage>
</organism>
<dbReference type="OrthoDB" id="6513042at2759"/>
<dbReference type="InterPro" id="IPR014001">
    <property type="entry name" value="Helicase_ATP-bd"/>
</dbReference>
<dbReference type="InterPro" id="IPR011545">
    <property type="entry name" value="DEAD/DEAH_box_helicase_dom"/>
</dbReference>